<dbReference type="Pfam" id="PF00589">
    <property type="entry name" value="Phage_integrase"/>
    <property type="match status" value="1"/>
</dbReference>
<protein>
    <recommendedName>
        <fullName evidence="3">Tyrosine recombinase XerD</fullName>
    </recommendedName>
</protein>
<dbReference type="NCBIfam" id="TIGR02225">
    <property type="entry name" value="recomb_XerD"/>
    <property type="match status" value="1"/>
</dbReference>
<evidence type="ECO:0000259" key="12">
    <source>
        <dbReference type="PROSITE" id="PS51900"/>
    </source>
</evidence>
<evidence type="ECO:0000256" key="4">
    <source>
        <dbReference type="ARBA" id="ARBA00022490"/>
    </source>
</evidence>
<evidence type="ECO:0000256" key="1">
    <source>
        <dbReference type="ARBA" id="ARBA00004496"/>
    </source>
</evidence>
<dbReference type="InterPro" id="IPR011932">
    <property type="entry name" value="Recomb_XerD"/>
</dbReference>
<reference evidence="13" key="1">
    <citation type="submission" date="2018-05" db="EMBL/GenBank/DDBJ databases">
        <authorList>
            <person name="Lanie J.A."/>
            <person name="Ng W.-L."/>
            <person name="Kazmierczak K.M."/>
            <person name="Andrzejewski T.M."/>
            <person name="Davidsen T.M."/>
            <person name="Wayne K.J."/>
            <person name="Tettelin H."/>
            <person name="Glass J.I."/>
            <person name="Rusch D."/>
            <person name="Podicherti R."/>
            <person name="Tsui H.-C.T."/>
            <person name="Winkler M.E."/>
        </authorList>
    </citation>
    <scope>NUCLEOTIDE SEQUENCE</scope>
</reference>
<gene>
    <name evidence="13" type="ORF">METZ01_LOCUS31055</name>
</gene>
<dbReference type="CDD" id="cd00798">
    <property type="entry name" value="INT_XerDC_C"/>
    <property type="match status" value="1"/>
</dbReference>
<name>A0A381QFV5_9ZZZZ</name>
<dbReference type="GO" id="GO:0003677">
    <property type="term" value="F:DNA binding"/>
    <property type="evidence" value="ECO:0007669"/>
    <property type="project" value="UniProtKB-KW"/>
</dbReference>
<dbReference type="EMBL" id="UINC01001344">
    <property type="protein sequence ID" value="SUZ78201.1"/>
    <property type="molecule type" value="Genomic_DNA"/>
</dbReference>
<keyword evidence="9" id="KW-0233">DNA recombination</keyword>
<dbReference type="InterPro" id="IPR044068">
    <property type="entry name" value="CB"/>
</dbReference>
<keyword evidence="4" id="KW-0963">Cytoplasm</keyword>
<keyword evidence="5" id="KW-0132">Cell division</keyword>
<dbReference type="GO" id="GO:0009009">
    <property type="term" value="F:site-specific recombinase activity"/>
    <property type="evidence" value="ECO:0007669"/>
    <property type="project" value="InterPro"/>
</dbReference>
<dbReference type="InterPro" id="IPR004107">
    <property type="entry name" value="Integrase_SAM-like_N"/>
</dbReference>
<keyword evidence="6" id="KW-0159">Chromosome partition</keyword>
<accession>A0A381QFV5</accession>
<dbReference type="GO" id="GO:0007059">
    <property type="term" value="P:chromosome segregation"/>
    <property type="evidence" value="ECO:0007669"/>
    <property type="project" value="UniProtKB-KW"/>
</dbReference>
<keyword evidence="7" id="KW-0229">DNA integration</keyword>
<comment type="similarity">
    <text evidence="2">Belongs to the 'phage' integrase family. XerD subfamily.</text>
</comment>
<dbReference type="AlphaFoldDB" id="A0A381QFV5"/>
<dbReference type="NCBIfam" id="NF001399">
    <property type="entry name" value="PRK00283.1"/>
    <property type="match status" value="1"/>
</dbReference>
<dbReference type="Pfam" id="PF02899">
    <property type="entry name" value="Phage_int_SAM_1"/>
    <property type="match status" value="1"/>
</dbReference>
<dbReference type="Gene3D" id="1.10.150.130">
    <property type="match status" value="1"/>
</dbReference>
<dbReference type="PANTHER" id="PTHR30349">
    <property type="entry name" value="PHAGE INTEGRASE-RELATED"/>
    <property type="match status" value="1"/>
</dbReference>
<feature type="domain" description="Core-binding (CB)" evidence="12">
    <location>
        <begin position="1"/>
        <end position="91"/>
    </location>
</feature>
<dbReference type="SUPFAM" id="SSF56349">
    <property type="entry name" value="DNA breaking-rejoining enzymes"/>
    <property type="match status" value="1"/>
</dbReference>
<evidence type="ECO:0000256" key="6">
    <source>
        <dbReference type="ARBA" id="ARBA00022829"/>
    </source>
</evidence>
<dbReference type="InterPro" id="IPR013762">
    <property type="entry name" value="Integrase-like_cat_sf"/>
</dbReference>
<evidence type="ECO:0000259" key="11">
    <source>
        <dbReference type="PROSITE" id="PS51898"/>
    </source>
</evidence>
<keyword evidence="8" id="KW-0238">DNA-binding</keyword>
<sequence length="302" mass="34704">MATEYLSHLQFERRLSNNTLYAYNLDLKKYTHFLFSELHLTSINSIKASHIENFVKDLNNAGTMDTKSDLKKSSTIHRLFSTIRGFHQYLCQLRITENDPSELLVPPRLTRKIPTTLLVEEVDKIIQAVDLTKKYALRDQAILSLLYASGIRVTELVDLKLKNLMMDDGLIRVFGKGRKERIVPIGKIALSFLTLYLKELRPSNSRKGKSQGILFLNHRGGKLTRMSIWNILHENTLRAGITKKVSPHVLRHSFATHLLEGGADLRSVQEMLGHSDITTTQIYTNIDKIYLKEIHKEFHPRS</sequence>
<dbReference type="SUPFAM" id="SSF47823">
    <property type="entry name" value="lambda integrase-like, N-terminal domain"/>
    <property type="match status" value="1"/>
</dbReference>
<dbReference type="Gene3D" id="1.10.443.10">
    <property type="entry name" value="Intergrase catalytic core"/>
    <property type="match status" value="1"/>
</dbReference>
<evidence type="ECO:0000256" key="10">
    <source>
        <dbReference type="ARBA" id="ARBA00023306"/>
    </source>
</evidence>
<organism evidence="13">
    <name type="scientific">marine metagenome</name>
    <dbReference type="NCBI Taxonomy" id="408172"/>
    <lineage>
        <taxon>unclassified sequences</taxon>
        <taxon>metagenomes</taxon>
        <taxon>ecological metagenomes</taxon>
    </lineage>
</organism>
<dbReference type="InterPro" id="IPR023009">
    <property type="entry name" value="Tyrosine_recombinase_XerC/XerD"/>
</dbReference>
<dbReference type="GO" id="GO:0005737">
    <property type="term" value="C:cytoplasm"/>
    <property type="evidence" value="ECO:0007669"/>
    <property type="project" value="UniProtKB-SubCell"/>
</dbReference>
<evidence type="ECO:0000313" key="13">
    <source>
        <dbReference type="EMBL" id="SUZ78201.1"/>
    </source>
</evidence>
<evidence type="ECO:0000256" key="3">
    <source>
        <dbReference type="ARBA" id="ARBA00015810"/>
    </source>
</evidence>
<evidence type="ECO:0000256" key="9">
    <source>
        <dbReference type="ARBA" id="ARBA00023172"/>
    </source>
</evidence>
<dbReference type="InterPro" id="IPR002104">
    <property type="entry name" value="Integrase_catalytic"/>
</dbReference>
<keyword evidence="10" id="KW-0131">Cell cycle</keyword>
<evidence type="ECO:0000256" key="5">
    <source>
        <dbReference type="ARBA" id="ARBA00022618"/>
    </source>
</evidence>
<proteinExistence type="inferred from homology"/>
<dbReference type="InterPro" id="IPR011010">
    <property type="entry name" value="DNA_brk_join_enz"/>
</dbReference>
<dbReference type="HAMAP" id="MF_01808">
    <property type="entry name" value="Recomb_XerC_XerD"/>
    <property type="match status" value="1"/>
</dbReference>
<dbReference type="PROSITE" id="PS51898">
    <property type="entry name" value="TYR_RECOMBINASE"/>
    <property type="match status" value="1"/>
</dbReference>
<evidence type="ECO:0000256" key="8">
    <source>
        <dbReference type="ARBA" id="ARBA00023125"/>
    </source>
</evidence>
<feature type="domain" description="Tyr recombinase" evidence="11">
    <location>
        <begin position="112"/>
        <end position="296"/>
    </location>
</feature>
<dbReference type="InterPro" id="IPR010998">
    <property type="entry name" value="Integrase_recombinase_N"/>
</dbReference>
<evidence type="ECO:0000256" key="2">
    <source>
        <dbReference type="ARBA" id="ARBA00010450"/>
    </source>
</evidence>
<dbReference type="PROSITE" id="PS51900">
    <property type="entry name" value="CB"/>
    <property type="match status" value="1"/>
</dbReference>
<evidence type="ECO:0000256" key="7">
    <source>
        <dbReference type="ARBA" id="ARBA00022908"/>
    </source>
</evidence>
<dbReference type="InterPro" id="IPR050090">
    <property type="entry name" value="Tyrosine_recombinase_XerCD"/>
</dbReference>
<dbReference type="GO" id="GO:0051301">
    <property type="term" value="P:cell division"/>
    <property type="evidence" value="ECO:0007669"/>
    <property type="project" value="UniProtKB-KW"/>
</dbReference>
<comment type="subcellular location">
    <subcellularLocation>
        <location evidence="1">Cytoplasm</location>
    </subcellularLocation>
</comment>
<dbReference type="PANTHER" id="PTHR30349:SF81">
    <property type="entry name" value="TYROSINE RECOMBINASE XERC"/>
    <property type="match status" value="1"/>
</dbReference>
<dbReference type="GO" id="GO:0006310">
    <property type="term" value="P:DNA recombination"/>
    <property type="evidence" value="ECO:0007669"/>
    <property type="project" value="UniProtKB-KW"/>
</dbReference>